<dbReference type="RefSeq" id="XP_050505461.1">
    <property type="nucleotide sequence ID" value="XM_050649504.1"/>
</dbReference>
<accession>A0ABM5K5I8</accession>
<proteinExistence type="predicted"/>
<reference evidence="2" key="1">
    <citation type="submission" date="2025-05" db="UniProtKB">
        <authorList>
            <consortium name="EnsemblMetazoa"/>
        </authorList>
    </citation>
    <scope>IDENTIFICATION</scope>
</reference>
<dbReference type="EnsemblMetazoa" id="XM_050649504.1">
    <property type="protein sequence ID" value="XP_050505461.1"/>
    <property type="gene ID" value="LOC126883829"/>
</dbReference>
<evidence type="ECO:0000313" key="2">
    <source>
        <dbReference type="EnsemblMetazoa" id="XP_050505461.1"/>
    </source>
</evidence>
<feature type="compositionally biased region" description="Low complexity" evidence="1">
    <location>
        <begin position="327"/>
        <end position="340"/>
    </location>
</feature>
<dbReference type="Proteomes" id="UP001652700">
    <property type="component" value="Unplaced"/>
</dbReference>
<dbReference type="Pfam" id="PF03564">
    <property type="entry name" value="DUF1759"/>
    <property type="match status" value="1"/>
</dbReference>
<protein>
    <submittedName>
        <fullName evidence="2">Uncharacterized protein</fullName>
    </submittedName>
</protein>
<feature type="region of interest" description="Disordered" evidence="1">
    <location>
        <begin position="308"/>
        <end position="340"/>
    </location>
</feature>
<dbReference type="GeneID" id="126883829"/>
<name>A0ABM5K5I8_DIAVI</name>
<keyword evidence="3" id="KW-1185">Reference proteome</keyword>
<dbReference type="PANTHER" id="PTHR47331">
    <property type="entry name" value="PHD-TYPE DOMAIN-CONTAINING PROTEIN"/>
    <property type="match status" value="1"/>
</dbReference>
<feature type="region of interest" description="Disordered" evidence="1">
    <location>
        <begin position="411"/>
        <end position="494"/>
    </location>
</feature>
<organism evidence="2 3">
    <name type="scientific">Diabrotica virgifera virgifera</name>
    <name type="common">western corn rootworm</name>
    <dbReference type="NCBI Taxonomy" id="50390"/>
    <lineage>
        <taxon>Eukaryota</taxon>
        <taxon>Metazoa</taxon>
        <taxon>Ecdysozoa</taxon>
        <taxon>Arthropoda</taxon>
        <taxon>Hexapoda</taxon>
        <taxon>Insecta</taxon>
        <taxon>Pterygota</taxon>
        <taxon>Neoptera</taxon>
        <taxon>Endopterygota</taxon>
        <taxon>Coleoptera</taxon>
        <taxon>Polyphaga</taxon>
        <taxon>Cucujiformia</taxon>
        <taxon>Chrysomeloidea</taxon>
        <taxon>Chrysomelidae</taxon>
        <taxon>Galerucinae</taxon>
        <taxon>Diabroticina</taxon>
        <taxon>Diabroticites</taxon>
        <taxon>Diabrotica</taxon>
    </lineage>
</organism>
<feature type="compositionally biased region" description="Polar residues" evidence="1">
    <location>
        <begin position="411"/>
        <end position="451"/>
    </location>
</feature>
<evidence type="ECO:0000313" key="3">
    <source>
        <dbReference type="Proteomes" id="UP001652700"/>
    </source>
</evidence>
<sequence length="520" mass="59620">MDQLKREKSTTKSAITRVLTWITKYLDAQTNSFEIDVRKSMLISSFNNYNQICDNIESLEGGDLVAENRDEVETNYCSAMARLENKLHSLAQSQFNLSLASERNPFIPSNVKLPPISVPTFHGEYSKWVSFYQLFTSLITDNQSISNAQKLIYLKSALLGEPLTLIESLEITNDNFDLALDILKKKYSNDLAIINSHINSIIDYPSFSKSNRQTLSEFINESKKHVDSLKLLNVPVKTWDLILINILSRKLDFASKRYYGERRNRSSQPTLTEFFDILNERCNILSDLTHLPESKRDSHSQKSHLAFLPEPNREPHSQKAHTKTHFTSLHSNTSQSTQQTYTHPKCSYCNAFSHRIYSCRQFLALSHDEKHNFIRSTKMCSNCLGTKHSHNDCISRGCSICNRRHHSLLHQDSSEQNRNPSAPRFQTQYNTRSNVNYPKHSTQKDIANNNVRNEDINESRNVQRTSLNSLPSNSSEGTQINSHRPSHHAPINDNTHSSSLNYFIPALKTIVNMKLMPNDP</sequence>
<evidence type="ECO:0000256" key="1">
    <source>
        <dbReference type="SAM" id="MobiDB-lite"/>
    </source>
</evidence>
<feature type="compositionally biased region" description="Polar residues" evidence="1">
    <location>
        <begin position="459"/>
        <end position="483"/>
    </location>
</feature>
<dbReference type="InterPro" id="IPR005312">
    <property type="entry name" value="DUF1759"/>
</dbReference>